<keyword evidence="3" id="KW-1185">Reference proteome</keyword>
<comment type="caution">
    <text evidence="2">The sequence shown here is derived from an EMBL/GenBank/DDBJ whole genome shotgun (WGS) entry which is preliminary data.</text>
</comment>
<dbReference type="Proteomes" id="UP000828251">
    <property type="component" value="Unassembled WGS sequence"/>
</dbReference>
<dbReference type="OrthoDB" id="1106899at2759"/>
<protein>
    <recommendedName>
        <fullName evidence="1">Zinc knuckle CX2CX4HX4C domain-containing protein</fullName>
    </recommendedName>
</protein>
<evidence type="ECO:0000259" key="1">
    <source>
        <dbReference type="Pfam" id="PF14392"/>
    </source>
</evidence>
<dbReference type="EMBL" id="JAIQCV010000004">
    <property type="protein sequence ID" value="KAH1106571.1"/>
    <property type="molecule type" value="Genomic_DNA"/>
</dbReference>
<accession>A0A9D3W063</accession>
<name>A0A9D3W063_9ROSI</name>
<dbReference type="Pfam" id="PF14392">
    <property type="entry name" value="zf-CCHC_4"/>
    <property type="match status" value="1"/>
</dbReference>
<dbReference type="InterPro" id="IPR025836">
    <property type="entry name" value="Zn_knuckle_CX2CX4HX4C"/>
</dbReference>
<sequence>MYVRVKLDVRNPLKRRKKFGLPQKEQVYIRFQYEKLSMFCFLCCRLGHNGSFCRIRIVQGKKETEMDMGRDISLMPMPRRASTVTSCWLREEGVGNPNASSLQWQKGSGVRDFLNQDFRQRIHLGLNLEGRIDLGAPGGSRMVGWVPWERRIMGKKLLMGRSGLGQHYIRL</sequence>
<feature type="domain" description="Zinc knuckle CX2CX4HX4C" evidence="1">
    <location>
        <begin position="7"/>
        <end position="54"/>
    </location>
</feature>
<gene>
    <name evidence="2" type="ORF">J1N35_010339</name>
</gene>
<dbReference type="AlphaFoldDB" id="A0A9D3W063"/>
<organism evidence="2 3">
    <name type="scientific">Gossypium stocksii</name>
    <dbReference type="NCBI Taxonomy" id="47602"/>
    <lineage>
        <taxon>Eukaryota</taxon>
        <taxon>Viridiplantae</taxon>
        <taxon>Streptophyta</taxon>
        <taxon>Embryophyta</taxon>
        <taxon>Tracheophyta</taxon>
        <taxon>Spermatophyta</taxon>
        <taxon>Magnoliopsida</taxon>
        <taxon>eudicotyledons</taxon>
        <taxon>Gunneridae</taxon>
        <taxon>Pentapetalae</taxon>
        <taxon>rosids</taxon>
        <taxon>malvids</taxon>
        <taxon>Malvales</taxon>
        <taxon>Malvaceae</taxon>
        <taxon>Malvoideae</taxon>
        <taxon>Gossypium</taxon>
    </lineage>
</organism>
<evidence type="ECO:0000313" key="3">
    <source>
        <dbReference type="Proteomes" id="UP000828251"/>
    </source>
</evidence>
<reference evidence="2 3" key="1">
    <citation type="journal article" date="2021" name="Plant Biotechnol. J.">
        <title>Multi-omics assisted identification of the key and species-specific regulatory components of drought-tolerant mechanisms in Gossypium stocksii.</title>
        <authorList>
            <person name="Yu D."/>
            <person name="Ke L."/>
            <person name="Zhang D."/>
            <person name="Wu Y."/>
            <person name="Sun Y."/>
            <person name="Mei J."/>
            <person name="Sun J."/>
            <person name="Sun Y."/>
        </authorList>
    </citation>
    <scope>NUCLEOTIDE SEQUENCE [LARGE SCALE GENOMIC DNA]</scope>
    <source>
        <strain evidence="3">cv. E1</strain>
        <tissue evidence="2">Leaf</tissue>
    </source>
</reference>
<proteinExistence type="predicted"/>
<evidence type="ECO:0000313" key="2">
    <source>
        <dbReference type="EMBL" id="KAH1106571.1"/>
    </source>
</evidence>